<accession>A0ABR2V124</accession>
<keyword evidence="1" id="KW-0996">Nickel insertion</keyword>
<dbReference type="Gene3D" id="1.10.4190.10">
    <property type="entry name" value="Urease accessory protein UreF"/>
    <property type="match status" value="1"/>
</dbReference>
<feature type="region of interest" description="Disordered" evidence="5">
    <location>
        <begin position="680"/>
        <end position="704"/>
    </location>
</feature>
<feature type="region of interest" description="Disordered" evidence="5">
    <location>
        <begin position="1"/>
        <end position="36"/>
    </location>
</feature>
<keyword evidence="8" id="KW-1185">Reference proteome</keyword>
<gene>
    <name evidence="7" type="ORF">SUNI508_06553</name>
</gene>
<sequence length="1017" mass="112549">MLGWALKKGIQGATGARDAPLEEGDTTQIEVPDTPAPVFAARAIKHAIFGTPAPSKETLPRPQGESTENKSDDAFQGDSRSPTKPTGILLTPGTATARRKRVSFDHDVKAGTNGEPGAFVTKTTGAGTRKKSVQQRLEESRSNKSKKNDEEFRNEDKLDSTATAQTGTAEEETDEEWEDDVCSHDVTVDLNEPHSRSGKYWKSEFNKYSGDARAEMEKLVKYKHLAKCYAQKKDAEAVDLNQQLKEEREKVAEVEKKIAKLASGMTKSQRAASDIEDAAMATQYKNRIKELEALIHDQEDLGGKSQHHRIDASPRTEKTLLETSRELRRARHELKEMKRLQKENERLKSDLVLAEQKATKLEGEEKHMSADLSQPSWIQKLEKQLRDSKEEGERKDGELKALRQEFDSLKENAKSSRSQALQVLKEKNDRIAELEKEVKAMKESDRPQNIDAALARHSRIARDLKSEIASMSKPSIHEKAQLGRPKRSMSAEDLTLDLTQNSLLGNSGYGVGTHGFSADLTDSLRNIEETLRRERQERMEARKRDRGLATVDLDARVSKNLGKDNKAMSSQPSFHSRRVMSDRVNEASAKNTKNQLGSHATRGPNEGALMRGALDNLTKSRHTTKSRAVRPPSPAFDMPGFDLLQNRFAKLGGPNPNDTVLTANASRCTLPADRQAAARARIEQKRRERQMGADKENSLPSNPKSCPLRYLTNYEITKLNECRNMKFAVGDESRGSIESEIAELEARLLEAKQRLATQPELTLAHRISPSTTLARTVNTDSSSAHHYLLLLSDSALPLGSFAFSSGLESYKTHTGPTASFNTFLPLSLSSYASTTLPFVLAAHRDPSIVAELDDAYDAAVICTVGRRASVAQGRALLGVWEKSFAPAVPGSSREVISSLKSMMSPSSSSTSDLPPYSAHLAPLFGAICNLLGLTLHQAAYVFMLSHVKALVSAGVRAAMMGPYVAQRILASGEVQDLIRAMIDREWETKFEEAGQSVPVMDLWIGRHEMLYSRIFNS</sequence>
<dbReference type="InterPro" id="IPR038277">
    <property type="entry name" value="UreF_sf"/>
</dbReference>
<comment type="similarity">
    <text evidence="3">Belongs to the UreF family.</text>
</comment>
<evidence type="ECO:0000256" key="4">
    <source>
        <dbReference type="SAM" id="Coils"/>
    </source>
</evidence>
<feature type="region of interest" description="Disordered" evidence="5">
    <location>
        <begin position="300"/>
        <end position="321"/>
    </location>
</feature>
<dbReference type="PANTHER" id="PTHR33620">
    <property type="entry name" value="UREASE ACCESSORY PROTEIN F"/>
    <property type="match status" value="1"/>
</dbReference>
<feature type="domain" description="Spindle pole body-associated protein cut12" evidence="6">
    <location>
        <begin position="129"/>
        <end position="272"/>
    </location>
</feature>
<dbReference type="EMBL" id="JARVKF010000246">
    <property type="protein sequence ID" value="KAK9420284.1"/>
    <property type="molecule type" value="Genomic_DNA"/>
</dbReference>
<feature type="compositionally biased region" description="Basic and acidic residues" evidence="5">
    <location>
        <begin position="181"/>
        <end position="198"/>
    </location>
</feature>
<keyword evidence="4" id="KW-0175">Coiled coil</keyword>
<dbReference type="InterPro" id="IPR021589">
    <property type="entry name" value="Cut12"/>
</dbReference>
<evidence type="ECO:0000256" key="1">
    <source>
        <dbReference type="ARBA" id="ARBA00022988"/>
    </source>
</evidence>
<feature type="region of interest" description="Disordered" evidence="5">
    <location>
        <begin position="560"/>
        <end position="579"/>
    </location>
</feature>
<comment type="caution">
    <text evidence="7">The sequence shown here is derived from an EMBL/GenBank/DDBJ whole genome shotgun (WGS) entry which is preliminary data.</text>
</comment>
<dbReference type="Proteomes" id="UP001408356">
    <property type="component" value="Unassembled WGS sequence"/>
</dbReference>
<proteinExistence type="inferred from homology"/>
<dbReference type="Pfam" id="PF01730">
    <property type="entry name" value="UreF"/>
    <property type="match status" value="1"/>
</dbReference>
<feature type="region of interest" description="Disordered" evidence="5">
    <location>
        <begin position="588"/>
        <end position="608"/>
    </location>
</feature>
<feature type="region of interest" description="Disordered" evidence="5">
    <location>
        <begin position="49"/>
        <end position="198"/>
    </location>
</feature>
<evidence type="ECO:0000256" key="5">
    <source>
        <dbReference type="SAM" id="MobiDB-lite"/>
    </source>
</evidence>
<protein>
    <submittedName>
        <fullName evidence="7">Spindle pole body formation-associated protein-domain-containing protein</fullName>
    </submittedName>
</protein>
<feature type="compositionally biased region" description="Polar residues" evidence="5">
    <location>
        <begin position="588"/>
        <end position="598"/>
    </location>
</feature>
<name>A0ABR2V124_9PEZI</name>
<feature type="compositionally biased region" description="Basic and acidic residues" evidence="5">
    <location>
        <begin position="136"/>
        <end position="159"/>
    </location>
</feature>
<feature type="coiled-coil region" evidence="4">
    <location>
        <begin position="517"/>
        <end position="544"/>
    </location>
</feature>
<dbReference type="InterPro" id="IPR002639">
    <property type="entry name" value="UreF"/>
</dbReference>
<reference evidence="7 8" key="1">
    <citation type="journal article" date="2024" name="J. Plant Pathol.">
        <title>Sequence and assembly of the genome of Seiridium unicorne, isolate CBS 538.82, causal agent of cypress canker disease.</title>
        <authorList>
            <person name="Scali E."/>
            <person name="Rocca G.D."/>
            <person name="Danti R."/>
            <person name="Garbelotto M."/>
            <person name="Barberini S."/>
            <person name="Baroncelli R."/>
            <person name="Emiliani G."/>
        </authorList>
    </citation>
    <scope>NUCLEOTIDE SEQUENCE [LARGE SCALE GENOMIC DNA]</scope>
    <source>
        <strain evidence="7 8">BM-138-508</strain>
    </source>
</reference>
<dbReference type="Pfam" id="PF11500">
    <property type="entry name" value="Cut12"/>
    <property type="match status" value="1"/>
</dbReference>
<keyword evidence="2" id="KW-0143">Chaperone</keyword>
<evidence type="ECO:0000256" key="2">
    <source>
        <dbReference type="ARBA" id="ARBA00023186"/>
    </source>
</evidence>
<organism evidence="7 8">
    <name type="scientific">Seiridium unicorne</name>
    <dbReference type="NCBI Taxonomy" id="138068"/>
    <lineage>
        <taxon>Eukaryota</taxon>
        <taxon>Fungi</taxon>
        <taxon>Dikarya</taxon>
        <taxon>Ascomycota</taxon>
        <taxon>Pezizomycotina</taxon>
        <taxon>Sordariomycetes</taxon>
        <taxon>Xylariomycetidae</taxon>
        <taxon>Amphisphaeriales</taxon>
        <taxon>Sporocadaceae</taxon>
        <taxon>Seiridium</taxon>
    </lineage>
</organism>
<evidence type="ECO:0000259" key="6">
    <source>
        <dbReference type="Pfam" id="PF11500"/>
    </source>
</evidence>
<dbReference type="PANTHER" id="PTHR33620:SF1">
    <property type="entry name" value="UREASE ACCESSORY PROTEIN F"/>
    <property type="match status" value="1"/>
</dbReference>
<evidence type="ECO:0000256" key="3">
    <source>
        <dbReference type="ARBA" id="ARBA00046339"/>
    </source>
</evidence>
<feature type="compositionally biased region" description="Basic and acidic residues" evidence="5">
    <location>
        <begin position="680"/>
        <end position="697"/>
    </location>
</feature>
<feature type="compositionally biased region" description="Acidic residues" evidence="5">
    <location>
        <begin position="169"/>
        <end position="180"/>
    </location>
</feature>
<evidence type="ECO:0000313" key="7">
    <source>
        <dbReference type="EMBL" id="KAK9420284.1"/>
    </source>
</evidence>
<evidence type="ECO:0000313" key="8">
    <source>
        <dbReference type="Proteomes" id="UP001408356"/>
    </source>
</evidence>